<evidence type="ECO:0000256" key="6">
    <source>
        <dbReference type="SAM" id="MobiDB-lite"/>
    </source>
</evidence>
<keyword evidence="4 7" id="KW-1133">Transmembrane helix</keyword>
<organism evidence="8 9">
    <name type="scientific">Parafrankia colletiae</name>
    <dbReference type="NCBI Taxonomy" id="573497"/>
    <lineage>
        <taxon>Bacteria</taxon>
        <taxon>Bacillati</taxon>
        <taxon>Actinomycetota</taxon>
        <taxon>Actinomycetes</taxon>
        <taxon>Frankiales</taxon>
        <taxon>Frankiaceae</taxon>
        <taxon>Parafrankia</taxon>
    </lineage>
</organism>
<keyword evidence="5 7" id="KW-0472">Membrane</keyword>
<evidence type="ECO:0000256" key="3">
    <source>
        <dbReference type="ARBA" id="ARBA00022692"/>
    </source>
</evidence>
<dbReference type="PROSITE" id="PS51318">
    <property type="entry name" value="TAT"/>
    <property type="match status" value="1"/>
</dbReference>
<dbReference type="OrthoDB" id="3811961at2"/>
<dbReference type="PANTHER" id="PTHR23513:SF6">
    <property type="entry name" value="MAJOR FACILITATOR SUPERFAMILY ASSOCIATED DOMAIN-CONTAINING PROTEIN"/>
    <property type="match status" value="1"/>
</dbReference>
<feature type="transmembrane region" description="Helical" evidence="7">
    <location>
        <begin position="102"/>
        <end position="123"/>
    </location>
</feature>
<dbReference type="SUPFAM" id="SSF103473">
    <property type="entry name" value="MFS general substrate transporter"/>
    <property type="match status" value="1"/>
</dbReference>
<dbReference type="Pfam" id="PF07690">
    <property type="entry name" value="MFS_1"/>
    <property type="match status" value="1"/>
</dbReference>
<evidence type="ECO:0000256" key="7">
    <source>
        <dbReference type="SAM" id="Phobius"/>
    </source>
</evidence>
<sequence>MRDPDRRSLLLEYAVSAAGSGLGSGALPIVAVLVLHASAFEVSMLSGLASLTAAAVLLPLGAGIEHRRKRPAMIAADLARCAALASVPAAAALHLLTYPQLVAVGAISTTASIVFAAASGAHLKAITDPADRLRTNSWFETADWMSGTAGPPVGGLLIGGIGATATMAIDAASYLGSAVGVRRIHASEPPPPERSASSGIRPGWRHIMTHPGLRPLFFNAMLFGGPVVMTFPLLAVLILDELHLSASAYGLALGVPCLGGIAGSRLAPVLVHRFGQRRVLLAAGVARAPWLLLYPLAPHGLTGLMIIMVADTAILTCVGVFNPVFATYRMEVTADAYMTRVRTAWGISSQTVQPLFVLAGGGLAALTSVRTALLIAGLACLASVALLPYRTLSRDAAAADAIHQQGRQARHGHRRSAPWARS</sequence>
<dbReference type="Proteomes" id="UP000179627">
    <property type="component" value="Unassembled WGS sequence"/>
</dbReference>
<dbReference type="InterPro" id="IPR011701">
    <property type="entry name" value="MFS"/>
</dbReference>
<feature type="transmembrane region" description="Helical" evidence="7">
    <location>
        <begin position="303"/>
        <end position="325"/>
    </location>
</feature>
<comment type="caution">
    <text evidence="8">The sequence shown here is derived from an EMBL/GenBank/DDBJ whole genome shotgun (WGS) entry which is preliminary data.</text>
</comment>
<dbReference type="EMBL" id="MBLM01000023">
    <property type="protein sequence ID" value="OHV44302.1"/>
    <property type="molecule type" value="Genomic_DNA"/>
</dbReference>
<accession>A0A1S1RGC1</accession>
<dbReference type="RefSeq" id="WP_071082463.1">
    <property type="nucleotide sequence ID" value="NZ_MBLM01000023.1"/>
</dbReference>
<name>A0A1S1RGC1_9ACTN</name>
<keyword evidence="2" id="KW-1003">Cell membrane</keyword>
<dbReference type="PANTHER" id="PTHR23513">
    <property type="entry name" value="INTEGRAL MEMBRANE EFFLUX PROTEIN-RELATED"/>
    <property type="match status" value="1"/>
</dbReference>
<comment type="subcellular location">
    <subcellularLocation>
        <location evidence="1">Cell membrane</location>
        <topology evidence="1">Multi-pass membrane protein</topology>
    </subcellularLocation>
</comment>
<dbReference type="GO" id="GO:0022857">
    <property type="term" value="F:transmembrane transporter activity"/>
    <property type="evidence" value="ECO:0007669"/>
    <property type="project" value="InterPro"/>
</dbReference>
<gene>
    <name evidence="8" type="ORF">CC117_32395</name>
</gene>
<feature type="transmembrane region" description="Helical" evidence="7">
    <location>
        <begin position="372"/>
        <end position="389"/>
    </location>
</feature>
<keyword evidence="9" id="KW-1185">Reference proteome</keyword>
<evidence type="ECO:0000256" key="2">
    <source>
        <dbReference type="ARBA" id="ARBA00022475"/>
    </source>
</evidence>
<dbReference type="GO" id="GO:0005886">
    <property type="term" value="C:plasma membrane"/>
    <property type="evidence" value="ECO:0007669"/>
    <property type="project" value="UniProtKB-SubCell"/>
</dbReference>
<dbReference type="Gene3D" id="1.20.1250.20">
    <property type="entry name" value="MFS general substrate transporter like domains"/>
    <property type="match status" value="1"/>
</dbReference>
<evidence type="ECO:0000256" key="1">
    <source>
        <dbReference type="ARBA" id="ARBA00004651"/>
    </source>
</evidence>
<keyword evidence="3 7" id="KW-0812">Transmembrane</keyword>
<feature type="transmembrane region" description="Helical" evidence="7">
    <location>
        <begin position="279"/>
        <end position="297"/>
    </location>
</feature>
<protein>
    <submittedName>
        <fullName evidence="8">MFS transporter</fullName>
    </submittedName>
</protein>
<feature type="transmembrane region" description="Helical" evidence="7">
    <location>
        <begin position="216"/>
        <end position="238"/>
    </location>
</feature>
<feature type="transmembrane region" description="Helical" evidence="7">
    <location>
        <begin position="12"/>
        <end position="36"/>
    </location>
</feature>
<proteinExistence type="predicted"/>
<feature type="transmembrane region" description="Helical" evidence="7">
    <location>
        <begin position="244"/>
        <end position="267"/>
    </location>
</feature>
<dbReference type="InterPro" id="IPR006311">
    <property type="entry name" value="TAT_signal"/>
</dbReference>
<dbReference type="InterPro" id="IPR036259">
    <property type="entry name" value="MFS_trans_sf"/>
</dbReference>
<evidence type="ECO:0000256" key="5">
    <source>
        <dbReference type="ARBA" id="ARBA00023136"/>
    </source>
</evidence>
<feature type="transmembrane region" description="Helical" evidence="7">
    <location>
        <begin position="345"/>
        <end position="366"/>
    </location>
</feature>
<feature type="transmembrane region" description="Helical" evidence="7">
    <location>
        <begin position="42"/>
        <end position="62"/>
    </location>
</feature>
<reference evidence="9" key="1">
    <citation type="submission" date="2016-07" db="EMBL/GenBank/DDBJ databases">
        <title>Sequence Frankia sp. strain CcI1.17.</title>
        <authorList>
            <person name="Ghodhbane-Gtari F."/>
            <person name="Swanson E."/>
            <person name="Gueddou A."/>
            <person name="Morris K."/>
            <person name="Hezbri K."/>
            <person name="Ktari A."/>
            <person name="Nouioui I."/>
            <person name="Abebe-Akele F."/>
            <person name="Simpson S."/>
            <person name="Thomas K."/>
            <person name="Gtari M."/>
            <person name="Tisa L.S."/>
            <person name="Hurst S."/>
        </authorList>
    </citation>
    <scope>NUCLEOTIDE SEQUENCE [LARGE SCALE GENOMIC DNA]</scope>
    <source>
        <strain evidence="9">Cc1.17</strain>
    </source>
</reference>
<feature type="region of interest" description="Disordered" evidence="6">
    <location>
        <begin position="403"/>
        <end position="422"/>
    </location>
</feature>
<evidence type="ECO:0000313" key="8">
    <source>
        <dbReference type="EMBL" id="OHV44302.1"/>
    </source>
</evidence>
<evidence type="ECO:0000256" key="4">
    <source>
        <dbReference type="ARBA" id="ARBA00022989"/>
    </source>
</evidence>
<dbReference type="CDD" id="cd06173">
    <property type="entry name" value="MFS_MefA_like"/>
    <property type="match status" value="1"/>
</dbReference>
<dbReference type="AlphaFoldDB" id="A0A1S1RGC1"/>
<evidence type="ECO:0000313" key="9">
    <source>
        <dbReference type="Proteomes" id="UP000179627"/>
    </source>
</evidence>